<feature type="compositionally biased region" description="Acidic residues" evidence="1">
    <location>
        <begin position="272"/>
        <end position="282"/>
    </location>
</feature>
<reference evidence="2 3" key="1">
    <citation type="submission" date="2018-11" db="EMBL/GenBank/DDBJ databases">
        <title>Genome assembly of Steccherinum ochraceum LE-BIN_3174, the white-rot fungus of the Steccherinaceae family (The Residual Polyporoid clade, Polyporales, Basidiomycota).</title>
        <authorList>
            <person name="Fedorova T.V."/>
            <person name="Glazunova O.A."/>
            <person name="Landesman E.O."/>
            <person name="Moiseenko K.V."/>
            <person name="Psurtseva N.V."/>
            <person name="Savinova O.S."/>
            <person name="Shakhova N.V."/>
            <person name="Tyazhelova T.V."/>
            <person name="Vasina D.V."/>
        </authorList>
    </citation>
    <scope>NUCLEOTIDE SEQUENCE [LARGE SCALE GENOMIC DNA]</scope>
    <source>
        <strain evidence="2 3">LE-BIN_3174</strain>
    </source>
</reference>
<name>A0A4R0R0C9_9APHY</name>
<dbReference type="OrthoDB" id="3224257at2759"/>
<sequence>MIIRLIPPPPHNSVLFTVSFNTKLPGHVAFPQFYSNQLGLLNQHELEQPQTYHSLDKATWMIACLHEVAFDLSMGNGLVLVRCTFIDGDVKEWTFKSDKAVRELAAVCRDTEWASMQADRERYERYGMQSVSESDLQPKKHKKQRSLLMSLVSSLVPSSPSRSRAPSPEPPRRLPPPPSPSGLPSQTLRRRARSSLVDTFRRYVVTGLSQYFPSGSYGCGYVPFVVRSMLRRNEDRMAALLREAGYNQMVMYGAQPTPGRPLLQGSSSDSPFYDDDEAEETSLESRSTDTDGSS</sequence>
<proteinExistence type="predicted"/>
<evidence type="ECO:0000313" key="3">
    <source>
        <dbReference type="Proteomes" id="UP000292702"/>
    </source>
</evidence>
<feature type="compositionally biased region" description="Low complexity" evidence="1">
    <location>
        <begin position="153"/>
        <end position="166"/>
    </location>
</feature>
<dbReference type="EMBL" id="RWJN01000652">
    <property type="protein sequence ID" value="TCD60132.1"/>
    <property type="molecule type" value="Genomic_DNA"/>
</dbReference>
<feature type="region of interest" description="Disordered" evidence="1">
    <location>
        <begin position="153"/>
        <end position="191"/>
    </location>
</feature>
<dbReference type="Proteomes" id="UP000292702">
    <property type="component" value="Unassembled WGS sequence"/>
</dbReference>
<keyword evidence="3" id="KW-1185">Reference proteome</keyword>
<protein>
    <submittedName>
        <fullName evidence="2">Uncharacterized protein</fullName>
    </submittedName>
</protein>
<evidence type="ECO:0000313" key="2">
    <source>
        <dbReference type="EMBL" id="TCD60132.1"/>
    </source>
</evidence>
<accession>A0A4R0R0C9</accession>
<feature type="region of interest" description="Disordered" evidence="1">
    <location>
        <begin position="252"/>
        <end position="294"/>
    </location>
</feature>
<dbReference type="AlphaFoldDB" id="A0A4R0R0C9"/>
<organism evidence="2 3">
    <name type="scientific">Steccherinum ochraceum</name>
    <dbReference type="NCBI Taxonomy" id="92696"/>
    <lineage>
        <taxon>Eukaryota</taxon>
        <taxon>Fungi</taxon>
        <taxon>Dikarya</taxon>
        <taxon>Basidiomycota</taxon>
        <taxon>Agaricomycotina</taxon>
        <taxon>Agaricomycetes</taxon>
        <taxon>Polyporales</taxon>
        <taxon>Steccherinaceae</taxon>
        <taxon>Steccherinum</taxon>
    </lineage>
</organism>
<feature type="compositionally biased region" description="Pro residues" evidence="1">
    <location>
        <begin position="167"/>
        <end position="181"/>
    </location>
</feature>
<comment type="caution">
    <text evidence="2">The sequence shown here is derived from an EMBL/GenBank/DDBJ whole genome shotgun (WGS) entry which is preliminary data.</text>
</comment>
<gene>
    <name evidence="2" type="ORF">EIP91_010680</name>
</gene>
<feature type="non-terminal residue" evidence="2">
    <location>
        <position position="294"/>
    </location>
</feature>
<evidence type="ECO:0000256" key="1">
    <source>
        <dbReference type="SAM" id="MobiDB-lite"/>
    </source>
</evidence>